<name>A0A3A6WEW3_9FIRM</name>
<dbReference type="RefSeq" id="WP_119982304.1">
    <property type="nucleotide sequence ID" value="NZ_QXZZ01000020.1"/>
</dbReference>
<feature type="domain" description="Antitoxin SocA-like Panacea" evidence="1">
    <location>
        <begin position="29"/>
        <end position="121"/>
    </location>
</feature>
<evidence type="ECO:0000259" key="1">
    <source>
        <dbReference type="Pfam" id="PF13274"/>
    </source>
</evidence>
<gene>
    <name evidence="2" type="ORF">D2965_03595</name>
</gene>
<evidence type="ECO:0000313" key="3">
    <source>
        <dbReference type="Proteomes" id="UP000277803"/>
    </source>
</evidence>
<evidence type="ECO:0000313" key="2">
    <source>
        <dbReference type="EMBL" id="RJY50803.1"/>
    </source>
</evidence>
<sequence>MAKASDVAKLMIEIANSNPNEDLMTNLRLNKLLYFAQVGSLKRLGYLLIEDEFEAWKFGPVVKQIYDSYKMHGRNGIPTAPCNRESLTREEQLYIIDVVRTFSPKSTSTLVSDSHLLGGPWEKAYTSNETIISKDYIKDYDNKAIEIKPFKSKFKETDFIGYRNESNILVLPKELDYAE</sequence>
<dbReference type="InterPro" id="IPR025272">
    <property type="entry name" value="SocA_Panacea"/>
</dbReference>
<dbReference type="Pfam" id="PF13274">
    <property type="entry name" value="SocA_Panacea"/>
    <property type="match status" value="1"/>
</dbReference>
<protein>
    <submittedName>
        <fullName evidence="2">DUF4065 domain-containing protein</fullName>
    </submittedName>
</protein>
<dbReference type="EMBL" id="QXZZ01000020">
    <property type="protein sequence ID" value="RJY50803.1"/>
    <property type="molecule type" value="Genomic_DNA"/>
</dbReference>
<reference evidence="2 3" key="1">
    <citation type="submission" date="2018-09" db="EMBL/GenBank/DDBJ databases">
        <title>Genome sequence of Veillonella atypica isolated from periodontal Korean patients.</title>
        <authorList>
            <person name="Lee J.-H."/>
            <person name="Moon J.-H."/>
            <person name="Shin S.-Y."/>
        </authorList>
    </citation>
    <scope>NUCLEOTIDE SEQUENCE [LARGE SCALE GENOMIC DNA]</scope>
    <source>
        <strain evidence="2 3">KHUD_V1</strain>
    </source>
</reference>
<dbReference type="Proteomes" id="UP000277803">
    <property type="component" value="Unassembled WGS sequence"/>
</dbReference>
<comment type="caution">
    <text evidence="2">The sequence shown here is derived from an EMBL/GenBank/DDBJ whole genome shotgun (WGS) entry which is preliminary data.</text>
</comment>
<accession>A0A3A6WEW3</accession>
<organism evidence="2 3">
    <name type="scientific">Veillonella atypica</name>
    <dbReference type="NCBI Taxonomy" id="39777"/>
    <lineage>
        <taxon>Bacteria</taxon>
        <taxon>Bacillati</taxon>
        <taxon>Bacillota</taxon>
        <taxon>Negativicutes</taxon>
        <taxon>Veillonellales</taxon>
        <taxon>Veillonellaceae</taxon>
        <taxon>Veillonella</taxon>
    </lineage>
</organism>
<proteinExistence type="predicted"/>
<dbReference type="AlphaFoldDB" id="A0A3A6WEW3"/>